<keyword evidence="7" id="KW-1185">Reference proteome</keyword>
<evidence type="ECO:0000259" key="5">
    <source>
        <dbReference type="Pfam" id="PF08241"/>
    </source>
</evidence>
<dbReference type="PANTHER" id="PTHR12176">
    <property type="entry name" value="SAM-DEPENDENT METHYLTRANSFERASE SUPERFAMILY PROTEIN"/>
    <property type="match status" value="1"/>
</dbReference>
<evidence type="ECO:0000256" key="2">
    <source>
        <dbReference type="ARBA" id="ARBA00022603"/>
    </source>
</evidence>
<gene>
    <name evidence="6" type="ORF">KC19_11G092000</name>
</gene>
<evidence type="ECO:0000313" key="6">
    <source>
        <dbReference type="EMBL" id="KAG0556972.1"/>
    </source>
</evidence>
<dbReference type="SUPFAM" id="SSF53335">
    <property type="entry name" value="S-adenosyl-L-methionine-dependent methyltransferases"/>
    <property type="match status" value="1"/>
</dbReference>
<dbReference type="Pfam" id="PF08241">
    <property type="entry name" value="Methyltransf_11"/>
    <property type="match status" value="1"/>
</dbReference>
<dbReference type="InterPro" id="IPR013216">
    <property type="entry name" value="Methyltransf_11"/>
</dbReference>
<dbReference type="InterPro" id="IPR051419">
    <property type="entry name" value="Lys/N-term_MeTrsfase_sf"/>
</dbReference>
<evidence type="ECO:0000256" key="4">
    <source>
        <dbReference type="SAM" id="MobiDB-lite"/>
    </source>
</evidence>
<comment type="caution">
    <text evidence="6">The sequence shown here is derived from an EMBL/GenBank/DDBJ whole genome shotgun (WGS) entry which is preliminary data.</text>
</comment>
<name>A0A8T0GIK8_CERPU</name>
<dbReference type="PANTHER" id="PTHR12176:SF79">
    <property type="entry name" value="METHYLTRANSFERASE TYPE 11 DOMAIN-CONTAINING PROTEIN"/>
    <property type="match status" value="1"/>
</dbReference>
<dbReference type="Gene3D" id="3.40.50.150">
    <property type="entry name" value="Vaccinia Virus protein VP39"/>
    <property type="match status" value="1"/>
</dbReference>
<protein>
    <recommendedName>
        <fullName evidence="5">Methyltransferase type 11 domain-containing protein</fullName>
    </recommendedName>
</protein>
<keyword evidence="2" id="KW-0489">Methyltransferase</keyword>
<dbReference type="Proteomes" id="UP000822688">
    <property type="component" value="Chromosome 11"/>
</dbReference>
<dbReference type="CDD" id="cd02440">
    <property type="entry name" value="AdoMet_MTases"/>
    <property type="match status" value="1"/>
</dbReference>
<proteinExistence type="inferred from homology"/>
<feature type="domain" description="Methyltransferase type 11" evidence="5">
    <location>
        <begin position="52"/>
        <end position="153"/>
    </location>
</feature>
<dbReference type="GO" id="GO:0008757">
    <property type="term" value="F:S-adenosylmethionine-dependent methyltransferase activity"/>
    <property type="evidence" value="ECO:0007669"/>
    <property type="project" value="InterPro"/>
</dbReference>
<keyword evidence="3" id="KW-0808">Transferase</keyword>
<feature type="region of interest" description="Disordered" evidence="4">
    <location>
        <begin position="185"/>
        <end position="204"/>
    </location>
</feature>
<evidence type="ECO:0000313" key="7">
    <source>
        <dbReference type="Proteomes" id="UP000822688"/>
    </source>
</evidence>
<dbReference type="AlphaFoldDB" id="A0A8T0GIK8"/>
<feature type="region of interest" description="Disordered" evidence="4">
    <location>
        <begin position="246"/>
        <end position="271"/>
    </location>
</feature>
<sequence>MTKGKGQPQAYGDESYWNERYSQDVGSFDWYQTYANMAPLINMYIPKSDNVLMVGCGNAVISEEMINDGYETITNIDISQVVIDAMKEKYKNMPQLRYQRMDVRQLNYKAKEFDSVIDKGMLDSLMCGPSASTNVASMIKEIYRVLKPGGVYMLITYGDPRVRVPHLKSDKVPWDIKLHAIPRPCSTKVHEPGTSRPITEPLPLGKDMTLGPTFNLEDPNLHFVYVCIKEGGVKFVAPPEVRHITSEDDSSRVVKKRLPEKRVPAKKPLKK</sequence>
<reference evidence="6 7" key="1">
    <citation type="submission" date="2020-06" db="EMBL/GenBank/DDBJ databases">
        <title>WGS assembly of Ceratodon purpureus strain R40.</title>
        <authorList>
            <person name="Carey S.B."/>
            <person name="Jenkins J."/>
            <person name="Shu S."/>
            <person name="Lovell J.T."/>
            <person name="Sreedasyam A."/>
            <person name="Maumus F."/>
            <person name="Tiley G.P."/>
            <person name="Fernandez-Pozo N."/>
            <person name="Barry K."/>
            <person name="Chen C."/>
            <person name="Wang M."/>
            <person name="Lipzen A."/>
            <person name="Daum C."/>
            <person name="Saski C.A."/>
            <person name="Payton A.C."/>
            <person name="Mcbreen J.C."/>
            <person name="Conrad R.E."/>
            <person name="Kollar L.M."/>
            <person name="Olsson S."/>
            <person name="Huttunen S."/>
            <person name="Landis J.B."/>
            <person name="Wickett N.J."/>
            <person name="Johnson M.G."/>
            <person name="Rensing S.A."/>
            <person name="Grimwood J."/>
            <person name="Schmutz J."/>
            <person name="Mcdaniel S.F."/>
        </authorList>
    </citation>
    <scope>NUCLEOTIDE SEQUENCE [LARGE SCALE GENOMIC DNA]</scope>
    <source>
        <strain evidence="6 7">R40</strain>
    </source>
</reference>
<accession>A0A8T0GIK8</accession>
<comment type="similarity">
    <text evidence="1">Belongs to the methyltransferase superfamily.</text>
</comment>
<feature type="compositionally biased region" description="Basic residues" evidence="4">
    <location>
        <begin position="253"/>
        <end position="271"/>
    </location>
</feature>
<dbReference type="InterPro" id="IPR029063">
    <property type="entry name" value="SAM-dependent_MTases_sf"/>
</dbReference>
<evidence type="ECO:0000256" key="3">
    <source>
        <dbReference type="ARBA" id="ARBA00022679"/>
    </source>
</evidence>
<dbReference type="GO" id="GO:0032259">
    <property type="term" value="P:methylation"/>
    <property type="evidence" value="ECO:0007669"/>
    <property type="project" value="UniProtKB-KW"/>
</dbReference>
<evidence type="ECO:0000256" key="1">
    <source>
        <dbReference type="ARBA" id="ARBA00008361"/>
    </source>
</evidence>
<organism evidence="6 7">
    <name type="scientific">Ceratodon purpureus</name>
    <name type="common">Fire moss</name>
    <name type="synonym">Dicranum purpureum</name>
    <dbReference type="NCBI Taxonomy" id="3225"/>
    <lineage>
        <taxon>Eukaryota</taxon>
        <taxon>Viridiplantae</taxon>
        <taxon>Streptophyta</taxon>
        <taxon>Embryophyta</taxon>
        <taxon>Bryophyta</taxon>
        <taxon>Bryophytina</taxon>
        <taxon>Bryopsida</taxon>
        <taxon>Dicranidae</taxon>
        <taxon>Pseudoditrichales</taxon>
        <taxon>Ditrichaceae</taxon>
        <taxon>Ceratodon</taxon>
    </lineage>
</organism>
<dbReference type="EMBL" id="CM026432">
    <property type="protein sequence ID" value="KAG0556972.1"/>
    <property type="molecule type" value="Genomic_DNA"/>
</dbReference>